<proteinExistence type="predicted"/>
<keyword evidence="3" id="KW-1185">Reference proteome</keyword>
<accession>A0A401SEI2</accession>
<evidence type="ECO:0000313" key="2">
    <source>
        <dbReference type="EMBL" id="GCC28815.1"/>
    </source>
</evidence>
<reference evidence="2 3" key="1">
    <citation type="journal article" date="2018" name="Nat. Ecol. Evol.">
        <title>Shark genomes provide insights into elasmobranch evolution and the origin of vertebrates.</title>
        <authorList>
            <person name="Hara Y"/>
            <person name="Yamaguchi K"/>
            <person name="Onimaru K"/>
            <person name="Kadota M"/>
            <person name="Koyanagi M"/>
            <person name="Keeley SD"/>
            <person name="Tatsumi K"/>
            <person name="Tanaka K"/>
            <person name="Motone F"/>
            <person name="Kageyama Y"/>
            <person name="Nozu R"/>
            <person name="Adachi N"/>
            <person name="Nishimura O"/>
            <person name="Nakagawa R"/>
            <person name="Tanegashima C"/>
            <person name="Kiyatake I"/>
            <person name="Matsumoto R"/>
            <person name="Murakumo K"/>
            <person name="Nishida K"/>
            <person name="Terakita A"/>
            <person name="Kuratani S"/>
            <person name="Sato K"/>
            <person name="Hyodo S Kuraku.S."/>
        </authorList>
    </citation>
    <scope>NUCLEOTIDE SEQUENCE [LARGE SCALE GENOMIC DNA]</scope>
</reference>
<dbReference type="Proteomes" id="UP000287033">
    <property type="component" value="Unassembled WGS sequence"/>
</dbReference>
<gene>
    <name evidence="2" type="ORF">chiPu_0007249</name>
</gene>
<comment type="caution">
    <text evidence="2">The sequence shown here is derived from an EMBL/GenBank/DDBJ whole genome shotgun (WGS) entry which is preliminary data.</text>
</comment>
<evidence type="ECO:0000256" key="1">
    <source>
        <dbReference type="SAM" id="MobiDB-lite"/>
    </source>
</evidence>
<dbReference type="AlphaFoldDB" id="A0A401SEI2"/>
<protein>
    <submittedName>
        <fullName evidence="2">Uncharacterized protein</fullName>
    </submittedName>
</protein>
<name>A0A401SEI2_CHIPU</name>
<evidence type="ECO:0000313" key="3">
    <source>
        <dbReference type="Proteomes" id="UP000287033"/>
    </source>
</evidence>
<organism evidence="2 3">
    <name type="scientific">Chiloscyllium punctatum</name>
    <name type="common">Brownbanded bambooshark</name>
    <name type="synonym">Hemiscyllium punctatum</name>
    <dbReference type="NCBI Taxonomy" id="137246"/>
    <lineage>
        <taxon>Eukaryota</taxon>
        <taxon>Metazoa</taxon>
        <taxon>Chordata</taxon>
        <taxon>Craniata</taxon>
        <taxon>Vertebrata</taxon>
        <taxon>Chondrichthyes</taxon>
        <taxon>Elasmobranchii</taxon>
        <taxon>Galeomorphii</taxon>
        <taxon>Galeoidea</taxon>
        <taxon>Orectolobiformes</taxon>
        <taxon>Hemiscylliidae</taxon>
        <taxon>Chiloscyllium</taxon>
    </lineage>
</organism>
<sequence length="90" mass="10082">MASVTTGRSRDPSERNNPVPVMLMIDTVIHQCQRPSLRGRTNGNPECLGSGDGNRKGAVLPVRESLSCGGWWWIGGWVRQLEFKVDKRFE</sequence>
<feature type="region of interest" description="Disordered" evidence="1">
    <location>
        <begin position="35"/>
        <end position="54"/>
    </location>
</feature>
<dbReference type="EMBL" id="BEZZ01000221">
    <property type="protein sequence ID" value="GCC28815.1"/>
    <property type="molecule type" value="Genomic_DNA"/>
</dbReference>